<gene>
    <name evidence="3" type="ORF">NESM_000484900</name>
</gene>
<evidence type="ECO:0000313" key="3">
    <source>
        <dbReference type="EMBL" id="KAK7195566.1"/>
    </source>
</evidence>
<feature type="signal peptide" evidence="2">
    <location>
        <begin position="1"/>
        <end position="19"/>
    </location>
</feature>
<proteinExistence type="predicted"/>
<organism evidence="3 4">
    <name type="scientific">Novymonas esmeraldas</name>
    <dbReference type="NCBI Taxonomy" id="1808958"/>
    <lineage>
        <taxon>Eukaryota</taxon>
        <taxon>Discoba</taxon>
        <taxon>Euglenozoa</taxon>
        <taxon>Kinetoplastea</taxon>
        <taxon>Metakinetoplastina</taxon>
        <taxon>Trypanosomatida</taxon>
        <taxon>Trypanosomatidae</taxon>
        <taxon>Novymonas</taxon>
    </lineage>
</organism>
<feature type="compositionally biased region" description="Low complexity" evidence="1">
    <location>
        <begin position="592"/>
        <end position="609"/>
    </location>
</feature>
<name>A0AAW0EQW5_9TRYP</name>
<feature type="compositionally biased region" description="Low complexity" evidence="1">
    <location>
        <begin position="26"/>
        <end position="51"/>
    </location>
</feature>
<reference evidence="3 4" key="1">
    <citation type="journal article" date="2021" name="MBio">
        <title>A New Model Trypanosomatid, Novymonas esmeraldas: Genomic Perception of Its 'Candidatus Pandoraea novymonadis' Endosymbiont.</title>
        <authorList>
            <person name="Zakharova A."/>
            <person name="Saura A."/>
            <person name="Butenko A."/>
            <person name="Podesvova L."/>
            <person name="Warmusova S."/>
            <person name="Kostygov A.Y."/>
            <person name="Nenarokova A."/>
            <person name="Lukes J."/>
            <person name="Opperdoes F.R."/>
            <person name="Yurchenko V."/>
        </authorList>
    </citation>
    <scope>NUCLEOTIDE SEQUENCE [LARGE SCALE GENOMIC DNA]</scope>
    <source>
        <strain evidence="3 4">E262AT.01</strain>
    </source>
</reference>
<accession>A0AAW0EQW5</accession>
<evidence type="ECO:0000313" key="4">
    <source>
        <dbReference type="Proteomes" id="UP001430356"/>
    </source>
</evidence>
<dbReference type="AlphaFoldDB" id="A0AAW0EQW5"/>
<comment type="caution">
    <text evidence="3">The sequence shown here is derived from an EMBL/GenBank/DDBJ whole genome shotgun (WGS) entry which is preliminary data.</text>
</comment>
<feature type="region of interest" description="Disordered" evidence="1">
    <location>
        <begin position="543"/>
        <end position="624"/>
    </location>
</feature>
<dbReference type="PANTHER" id="PTHR39671:SF2">
    <property type="entry name" value="COMPLEX PROTEIN NUCLEASE, PUTATIVE KREPB1-RELATED"/>
    <property type="match status" value="1"/>
</dbReference>
<feature type="compositionally biased region" description="Low complexity" evidence="1">
    <location>
        <begin position="571"/>
        <end position="581"/>
    </location>
</feature>
<keyword evidence="4" id="KW-1185">Reference proteome</keyword>
<dbReference type="EMBL" id="JAECZO010000056">
    <property type="protein sequence ID" value="KAK7195566.1"/>
    <property type="molecule type" value="Genomic_DNA"/>
</dbReference>
<feature type="chain" id="PRO_5043429691" evidence="2">
    <location>
        <begin position="20"/>
        <end position="941"/>
    </location>
</feature>
<dbReference type="InterPro" id="IPR036389">
    <property type="entry name" value="RNase_III_sf"/>
</dbReference>
<feature type="region of interest" description="Disordered" evidence="1">
    <location>
        <begin position="26"/>
        <end position="52"/>
    </location>
</feature>
<dbReference type="GO" id="GO:0004525">
    <property type="term" value="F:ribonuclease III activity"/>
    <property type="evidence" value="ECO:0007669"/>
    <property type="project" value="InterPro"/>
</dbReference>
<feature type="compositionally biased region" description="Basic and acidic residues" evidence="1">
    <location>
        <begin position="582"/>
        <end position="591"/>
    </location>
</feature>
<evidence type="ECO:0000256" key="1">
    <source>
        <dbReference type="SAM" id="MobiDB-lite"/>
    </source>
</evidence>
<evidence type="ECO:0000256" key="2">
    <source>
        <dbReference type="SAM" id="SignalP"/>
    </source>
</evidence>
<dbReference type="Proteomes" id="UP001430356">
    <property type="component" value="Unassembled WGS sequence"/>
</dbReference>
<feature type="region of interest" description="Disordered" evidence="1">
    <location>
        <begin position="200"/>
        <end position="245"/>
    </location>
</feature>
<sequence>MLTSSLHLCVAAAPPCASAAHRLAATTGVRGSTPSRTPRPRCGPTTGVGRPLMHHGRGVGGAGGGVLHPTRALRALQPVEIAHASTFGSFRLGSRAAAGTWWRSSTETAARTAGAKSTKLKDPHQGVFPSYQSVRAETDLALWRPIPAPDLPLAALPVYEAHDLNGPLRTKVSILLPMRTLPPSSAIAFFFPDVEMAANQPHGGRGAAADDGTGAEHYHEEDGGGGGGGGGETQRRAVAAARAERESGSASSAFCRLCREEEDRDGGPRMHIVAPDRSRATTHTAREVALDTLTLLETRGYSVDQVVAVWADVLSNSPVFPRIPGLTHPTWSIEKRAAQLQLLLCALKDAGVVDVALVIAESLERVSIALSYPRRRRVASERLEYIGDNCWGTNISSRIMLLYPDQQWLYSERCLAFTLLRESCEMNVHLELAFDTLGLEELFSPSARARLDSGKIKADVLESLLGELHLYLYGMSPRLQDDVDYVETNGAGEVHLVAVVEHCLAELYDLIVLLHARELAHSAIPLAKELAAKRIWLQTHPPLLNQRRATGTRSAANKPRPQSPRPSHGEAAAAQQQQQQQQRHEGGRKSGDGAASSAADVDESASSTTSEERKTSEAHASPHGGTTLATLLQLSNACVLPGQPRLFPAPRVCPDLVAYPLLRLSSAEIPRLTCCTHTGADLFKTIAASYCRLGLSRPASRRPRYLHSPSPPAWPLLVSTLAPQLVRCEPEHDGEGGSEVHSSAAAAARLLLTAAAEDGSVYCRDRLYDLAASRTASRAPAAAVPATVQWTLQNSGLPPLAAAAAWSADEDGSHSPASAGGKGRRACTFAASRYVAPGTRTPPAGIVTDRTLCRGVFAFVAVGVDDAIAVAHTRVRAAVTDAPAPGNAGTLATASDSADSPLHAMRVKEALEYWLRRPRALKNPVAAAAEPRAANGAESAK</sequence>
<dbReference type="Gene3D" id="1.10.1520.10">
    <property type="entry name" value="Ribonuclease III domain"/>
    <property type="match status" value="1"/>
</dbReference>
<keyword evidence="2" id="KW-0732">Signal</keyword>
<protein>
    <submittedName>
        <fullName evidence="3">RNA editing endoribonuclease</fullName>
    </submittedName>
</protein>
<dbReference type="GO" id="GO:0006396">
    <property type="term" value="P:RNA processing"/>
    <property type="evidence" value="ECO:0007669"/>
    <property type="project" value="InterPro"/>
</dbReference>
<dbReference type="PANTHER" id="PTHR39671">
    <property type="entry name" value="COMPLEX PROTEIN NUCLEASE, PUTATIVE KREPB1-RELATED-RELATED"/>
    <property type="match status" value="1"/>
</dbReference>
<dbReference type="SUPFAM" id="SSF69065">
    <property type="entry name" value="RNase III domain-like"/>
    <property type="match status" value="1"/>
</dbReference>